<comment type="caution">
    <text evidence="1">The sequence shown here is derived from an EMBL/GenBank/DDBJ whole genome shotgun (WGS) entry which is preliminary data.</text>
</comment>
<gene>
    <name evidence="1" type="ORF">PBY51_006386</name>
</gene>
<reference evidence="1 2" key="1">
    <citation type="journal article" date="2023" name="Genes (Basel)">
        <title>Chromosome-Level Genome Assembly and Circadian Gene Repertoire of the Patagonia Blennie Eleginops maclovinus-The Closest Ancestral Proxy of Antarctic Cryonotothenioids.</title>
        <authorList>
            <person name="Cheng C.C."/>
            <person name="Rivera-Colon A.G."/>
            <person name="Minhas B.F."/>
            <person name="Wilson L."/>
            <person name="Rayamajhi N."/>
            <person name="Vargas-Chacoff L."/>
            <person name="Catchen J.M."/>
        </authorList>
    </citation>
    <scope>NUCLEOTIDE SEQUENCE [LARGE SCALE GENOMIC DNA]</scope>
    <source>
        <strain evidence="1">JMC-PN-2008</strain>
    </source>
</reference>
<name>A0AAN8AEP6_ELEMC</name>
<proteinExistence type="predicted"/>
<accession>A0AAN8AEP6</accession>
<evidence type="ECO:0000313" key="1">
    <source>
        <dbReference type="EMBL" id="KAK5852533.1"/>
    </source>
</evidence>
<dbReference type="EMBL" id="JAUZQC010000020">
    <property type="protein sequence ID" value="KAK5852533.1"/>
    <property type="molecule type" value="Genomic_DNA"/>
</dbReference>
<protein>
    <submittedName>
        <fullName evidence="1">Uncharacterized protein</fullName>
    </submittedName>
</protein>
<dbReference type="AlphaFoldDB" id="A0AAN8AEP6"/>
<dbReference type="Proteomes" id="UP001346869">
    <property type="component" value="Unassembled WGS sequence"/>
</dbReference>
<evidence type="ECO:0000313" key="2">
    <source>
        <dbReference type="Proteomes" id="UP001346869"/>
    </source>
</evidence>
<keyword evidence="2" id="KW-1185">Reference proteome</keyword>
<organism evidence="1 2">
    <name type="scientific">Eleginops maclovinus</name>
    <name type="common">Patagonian blennie</name>
    <name type="synonym">Eleginus maclovinus</name>
    <dbReference type="NCBI Taxonomy" id="56733"/>
    <lineage>
        <taxon>Eukaryota</taxon>
        <taxon>Metazoa</taxon>
        <taxon>Chordata</taxon>
        <taxon>Craniata</taxon>
        <taxon>Vertebrata</taxon>
        <taxon>Euteleostomi</taxon>
        <taxon>Actinopterygii</taxon>
        <taxon>Neopterygii</taxon>
        <taxon>Teleostei</taxon>
        <taxon>Neoteleostei</taxon>
        <taxon>Acanthomorphata</taxon>
        <taxon>Eupercaria</taxon>
        <taxon>Perciformes</taxon>
        <taxon>Notothenioidei</taxon>
        <taxon>Eleginopidae</taxon>
        <taxon>Eleginops</taxon>
    </lineage>
</organism>
<sequence>MTARERPAFVGSLNTTRCVQVSNLQGGTSQRLQGDSSYTNEQGRYRHKTMFPSSAASPVRVLLHTVYETLSGSLREPFLLVW</sequence>
<reference evidence="1 2" key="2">
    <citation type="journal article" date="2023" name="Mol. Biol. Evol.">
        <title>Genomics of Secondarily Temperate Adaptation in the Only Non-Antarctic Icefish.</title>
        <authorList>
            <person name="Rivera-Colon A.G."/>
            <person name="Rayamajhi N."/>
            <person name="Minhas B.F."/>
            <person name="Madrigal G."/>
            <person name="Bilyk K.T."/>
            <person name="Yoon V."/>
            <person name="Hune M."/>
            <person name="Gregory S."/>
            <person name="Cheng C.H.C."/>
            <person name="Catchen J.M."/>
        </authorList>
    </citation>
    <scope>NUCLEOTIDE SEQUENCE [LARGE SCALE GENOMIC DNA]</scope>
    <source>
        <strain evidence="1">JMC-PN-2008</strain>
    </source>
</reference>